<comment type="subunit">
    <text evidence="3 11">Homopentamer.</text>
</comment>
<evidence type="ECO:0000313" key="13">
    <source>
        <dbReference type="Proteomes" id="UP000028302"/>
    </source>
</evidence>
<evidence type="ECO:0000256" key="4">
    <source>
        <dbReference type="ARBA" id="ARBA00022448"/>
    </source>
</evidence>
<dbReference type="SUPFAM" id="SSF81330">
    <property type="entry name" value="Gated mechanosensitive channel"/>
    <property type="match status" value="1"/>
</dbReference>
<dbReference type="PROSITE" id="PS01327">
    <property type="entry name" value="MSCL"/>
    <property type="match status" value="1"/>
</dbReference>
<dbReference type="PATRIC" id="fig|1304275.5.peg.1685"/>
<sequence length="143" mass="15530">MSFWSEFKSFAVRGNVIDLAVGVVVGGAFGKIVTSLVNDIVTPPLGILIGGVDFANLKFTLRHAVGTQPAVTINYGSFIQTMINFVIIAFAIFVVIRMLNKLKRKEAEAPSLPPAPSREEVLLTEIRDALRERNASDSPGSER</sequence>
<keyword evidence="7 11" id="KW-1133">Transmembrane helix</keyword>
<dbReference type="AlphaFoldDB" id="A0A084IM61"/>
<dbReference type="PRINTS" id="PR01264">
    <property type="entry name" value="MECHCHANNEL"/>
</dbReference>
<keyword evidence="6 11" id="KW-0812">Transmembrane</keyword>
<accession>A0A084IM61</accession>
<dbReference type="NCBIfam" id="TIGR00220">
    <property type="entry name" value="mscL"/>
    <property type="match status" value="1"/>
</dbReference>
<keyword evidence="9 11" id="KW-0472">Membrane</keyword>
<dbReference type="Proteomes" id="UP000028302">
    <property type="component" value="Unassembled WGS sequence"/>
</dbReference>
<evidence type="ECO:0000313" key="12">
    <source>
        <dbReference type="EMBL" id="KEZ77795.1"/>
    </source>
</evidence>
<dbReference type="Gene3D" id="1.10.1200.120">
    <property type="entry name" value="Large-conductance mechanosensitive channel, MscL, domain 1"/>
    <property type="match status" value="1"/>
</dbReference>
<name>A0A084IM61_SALHC</name>
<evidence type="ECO:0000256" key="8">
    <source>
        <dbReference type="ARBA" id="ARBA00023065"/>
    </source>
</evidence>
<comment type="caution">
    <text evidence="11">Lacks conserved residue(s) required for the propagation of feature annotation.</text>
</comment>
<dbReference type="OrthoDB" id="9810350at2"/>
<dbReference type="FunFam" id="1.10.1200.120:FF:000001">
    <property type="entry name" value="Large-conductance mechanosensitive channel"/>
    <property type="match status" value="1"/>
</dbReference>
<keyword evidence="13" id="KW-1185">Reference proteome</keyword>
<dbReference type="EMBL" id="APNK01000009">
    <property type="protein sequence ID" value="KEZ77795.1"/>
    <property type="molecule type" value="Genomic_DNA"/>
</dbReference>
<organism evidence="12 13">
    <name type="scientific">Salinisphaera hydrothermalis (strain C41B8)</name>
    <dbReference type="NCBI Taxonomy" id="1304275"/>
    <lineage>
        <taxon>Bacteria</taxon>
        <taxon>Pseudomonadati</taxon>
        <taxon>Pseudomonadota</taxon>
        <taxon>Gammaproteobacteria</taxon>
        <taxon>Salinisphaerales</taxon>
        <taxon>Salinisphaeraceae</taxon>
        <taxon>Salinisphaera</taxon>
    </lineage>
</organism>
<keyword evidence="4 11" id="KW-0813">Transport</keyword>
<dbReference type="InterPro" id="IPR037673">
    <property type="entry name" value="MSC/AndL"/>
</dbReference>
<dbReference type="HAMAP" id="MF_00115">
    <property type="entry name" value="MscL"/>
    <property type="match status" value="1"/>
</dbReference>
<comment type="subcellular location">
    <subcellularLocation>
        <location evidence="11">Cell inner membrane</location>
        <topology evidence="11">Multi-pass membrane protein</topology>
    </subcellularLocation>
    <subcellularLocation>
        <location evidence="1">Cell membrane</location>
        <topology evidence="1">Multi-pass membrane protein</topology>
    </subcellularLocation>
</comment>
<comment type="similarity">
    <text evidence="2 11">Belongs to the MscL family.</text>
</comment>
<dbReference type="STRING" id="1304275.C41B8_08265"/>
<dbReference type="NCBIfam" id="NF001843">
    <property type="entry name" value="PRK00567.1-4"/>
    <property type="match status" value="1"/>
</dbReference>
<evidence type="ECO:0000256" key="5">
    <source>
        <dbReference type="ARBA" id="ARBA00022475"/>
    </source>
</evidence>
<comment type="function">
    <text evidence="11">Channel that opens in response to stretch forces in the membrane lipid bilayer. May participate in the regulation of osmotic pressure changes within the cell.</text>
</comment>
<dbReference type="PANTHER" id="PTHR30266">
    <property type="entry name" value="MECHANOSENSITIVE CHANNEL MSCL"/>
    <property type="match status" value="1"/>
</dbReference>
<protein>
    <recommendedName>
        <fullName evidence="11">Large-conductance mechanosensitive channel</fullName>
    </recommendedName>
</protein>
<dbReference type="eggNOG" id="COG1970">
    <property type="taxonomic scope" value="Bacteria"/>
</dbReference>
<comment type="caution">
    <text evidence="12">The sequence shown here is derived from an EMBL/GenBank/DDBJ whole genome shotgun (WGS) entry which is preliminary data.</text>
</comment>
<proteinExistence type="inferred from homology"/>
<dbReference type="GO" id="GO:0005886">
    <property type="term" value="C:plasma membrane"/>
    <property type="evidence" value="ECO:0007669"/>
    <property type="project" value="UniProtKB-SubCell"/>
</dbReference>
<dbReference type="PANTHER" id="PTHR30266:SF2">
    <property type="entry name" value="LARGE-CONDUCTANCE MECHANOSENSITIVE CHANNEL"/>
    <property type="match status" value="1"/>
</dbReference>
<evidence type="ECO:0000256" key="9">
    <source>
        <dbReference type="ARBA" id="ARBA00023136"/>
    </source>
</evidence>
<dbReference type="InterPro" id="IPR001185">
    <property type="entry name" value="MS_channel"/>
</dbReference>
<dbReference type="GO" id="GO:0008381">
    <property type="term" value="F:mechanosensitive monoatomic ion channel activity"/>
    <property type="evidence" value="ECO:0007669"/>
    <property type="project" value="UniProtKB-UniRule"/>
</dbReference>
<dbReference type="RefSeq" id="WP_037336523.1">
    <property type="nucleotide sequence ID" value="NZ_APNK01000009.1"/>
</dbReference>
<evidence type="ECO:0000256" key="11">
    <source>
        <dbReference type="HAMAP-Rule" id="MF_00115"/>
    </source>
</evidence>
<keyword evidence="11" id="KW-0997">Cell inner membrane</keyword>
<feature type="transmembrane region" description="Helical" evidence="11">
    <location>
        <begin position="78"/>
        <end position="96"/>
    </location>
</feature>
<gene>
    <name evidence="11 12" type="primary">mscL</name>
    <name evidence="12" type="ORF">C41B8_08265</name>
</gene>
<evidence type="ECO:0000256" key="6">
    <source>
        <dbReference type="ARBA" id="ARBA00022692"/>
    </source>
</evidence>
<evidence type="ECO:0000256" key="2">
    <source>
        <dbReference type="ARBA" id="ARBA00007254"/>
    </source>
</evidence>
<evidence type="ECO:0000256" key="10">
    <source>
        <dbReference type="ARBA" id="ARBA00023303"/>
    </source>
</evidence>
<keyword evidence="5 11" id="KW-1003">Cell membrane</keyword>
<dbReference type="InterPro" id="IPR036019">
    <property type="entry name" value="MscL_channel"/>
</dbReference>
<keyword evidence="10 11" id="KW-0407">Ion channel</keyword>
<keyword evidence="8 11" id="KW-0406">Ion transport</keyword>
<evidence type="ECO:0000256" key="1">
    <source>
        <dbReference type="ARBA" id="ARBA00004651"/>
    </source>
</evidence>
<dbReference type="InterPro" id="IPR019823">
    <property type="entry name" value="Mechanosensitive_channel_CS"/>
</dbReference>
<dbReference type="Pfam" id="PF01741">
    <property type="entry name" value="MscL"/>
    <property type="match status" value="1"/>
</dbReference>
<reference evidence="12 13" key="1">
    <citation type="submission" date="2013-03" db="EMBL/GenBank/DDBJ databases">
        <title>Salinisphaera hydrothermalis C41B8 Genome Sequencing.</title>
        <authorList>
            <person name="Li C."/>
            <person name="Lai Q."/>
            <person name="Shao Z."/>
        </authorList>
    </citation>
    <scope>NUCLEOTIDE SEQUENCE [LARGE SCALE GENOMIC DNA]</scope>
    <source>
        <strain evidence="12 13">C41B8</strain>
    </source>
</reference>
<evidence type="ECO:0000256" key="7">
    <source>
        <dbReference type="ARBA" id="ARBA00022989"/>
    </source>
</evidence>
<evidence type="ECO:0000256" key="3">
    <source>
        <dbReference type="ARBA" id="ARBA00011255"/>
    </source>
</evidence>